<reference evidence="1" key="2">
    <citation type="submission" date="2025-09" db="UniProtKB">
        <authorList>
            <consortium name="Ensembl"/>
        </authorList>
    </citation>
    <scope>IDENTIFICATION</scope>
</reference>
<reference evidence="1" key="1">
    <citation type="submission" date="2025-08" db="UniProtKB">
        <authorList>
            <consortium name="Ensembl"/>
        </authorList>
    </citation>
    <scope>IDENTIFICATION</scope>
</reference>
<keyword evidence="2" id="KW-1185">Reference proteome</keyword>
<dbReference type="AlphaFoldDB" id="A0A8C5PC79"/>
<evidence type="ECO:0008006" key="3">
    <source>
        <dbReference type="Google" id="ProtNLM"/>
    </source>
</evidence>
<protein>
    <recommendedName>
        <fullName evidence="3">DDE Tnp4 domain-containing protein</fullName>
    </recommendedName>
</protein>
<proteinExistence type="predicted"/>
<dbReference type="Ensembl" id="ENSLLET00000012852.1">
    <property type="protein sequence ID" value="ENSLLEP00000012366.1"/>
    <property type="gene ID" value="ENSLLEG00000007854.1"/>
</dbReference>
<dbReference type="GeneTree" id="ENSGT00940000164115"/>
<sequence>MYKKRYLATGQSLVSLHYAFMIGQSTASNIIRETCCALWDILHDVVMKKPNKEEWMAIADVFAKTCNFPNCLGALDGKHIRINKPKGSGSRFFNYKKQGGKPAQRAVYCGYTAPAHGYIAPQLLDIAPQLLDIAPQLLDIAPTAPGYCPHSSWILVPTARGFWSPQLVDFGPHSSWILPPSSWILPPSSWILPPSSWILPPQLGDIAPPARGYCPPSSWILPPQLVDIAPSPALMDICPSSDMGRLFECSIGIRTAAP</sequence>
<organism evidence="1 2">
    <name type="scientific">Leptobrachium leishanense</name>
    <name type="common">Leishan spiny toad</name>
    <dbReference type="NCBI Taxonomy" id="445787"/>
    <lineage>
        <taxon>Eukaryota</taxon>
        <taxon>Metazoa</taxon>
        <taxon>Chordata</taxon>
        <taxon>Craniata</taxon>
        <taxon>Vertebrata</taxon>
        <taxon>Euteleostomi</taxon>
        <taxon>Amphibia</taxon>
        <taxon>Batrachia</taxon>
        <taxon>Anura</taxon>
        <taxon>Pelobatoidea</taxon>
        <taxon>Megophryidae</taxon>
        <taxon>Leptobrachium</taxon>
    </lineage>
</organism>
<evidence type="ECO:0000313" key="1">
    <source>
        <dbReference type="Ensembl" id="ENSLLEP00000012366.1"/>
    </source>
</evidence>
<name>A0A8C5PC79_9ANUR</name>
<dbReference type="OrthoDB" id="1912480at2759"/>
<evidence type="ECO:0000313" key="2">
    <source>
        <dbReference type="Proteomes" id="UP000694569"/>
    </source>
</evidence>
<accession>A0A8C5PC79</accession>
<dbReference type="Proteomes" id="UP000694569">
    <property type="component" value="Unplaced"/>
</dbReference>